<evidence type="ECO:0000313" key="8">
    <source>
        <dbReference type="Proteomes" id="UP001589810"/>
    </source>
</evidence>
<feature type="transmembrane region" description="Helical" evidence="5">
    <location>
        <begin position="85"/>
        <end position="107"/>
    </location>
</feature>
<feature type="transmembrane region" description="Helical" evidence="5">
    <location>
        <begin position="119"/>
        <end position="137"/>
    </location>
</feature>
<organism evidence="7 8">
    <name type="scientific">Kutzneria chonburiensis</name>
    <dbReference type="NCBI Taxonomy" id="1483604"/>
    <lineage>
        <taxon>Bacteria</taxon>
        <taxon>Bacillati</taxon>
        <taxon>Actinomycetota</taxon>
        <taxon>Actinomycetes</taxon>
        <taxon>Pseudonocardiales</taxon>
        <taxon>Pseudonocardiaceae</taxon>
        <taxon>Kutzneria</taxon>
    </lineage>
</organism>
<evidence type="ECO:0000256" key="3">
    <source>
        <dbReference type="ARBA" id="ARBA00022989"/>
    </source>
</evidence>
<evidence type="ECO:0000256" key="4">
    <source>
        <dbReference type="ARBA" id="ARBA00023136"/>
    </source>
</evidence>
<feature type="transmembrane region" description="Helical" evidence="5">
    <location>
        <begin position="6"/>
        <end position="26"/>
    </location>
</feature>
<evidence type="ECO:0000259" key="6">
    <source>
        <dbReference type="Pfam" id="PF01794"/>
    </source>
</evidence>
<evidence type="ECO:0000256" key="1">
    <source>
        <dbReference type="ARBA" id="ARBA00004141"/>
    </source>
</evidence>
<comment type="subcellular location">
    <subcellularLocation>
        <location evidence="1">Membrane</location>
        <topology evidence="1">Multi-pass membrane protein</topology>
    </subcellularLocation>
</comment>
<evidence type="ECO:0000256" key="5">
    <source>
        <dbReference type="SAM" id="Phobius"/>
    </source>
</evidence>
<evidence type="ECO:0000313" key="7">
    <source>
        <dbReference type="EMBL" id="MFC0539981.1"/>
    </source>
</evidence>
<keyword evidence="4 5" id="KW-0472">Membrane</keyword>
<keyword evidence="2 5" id="KW-0812">Transmembrane</keyword>
<gene>
    <name evidence="7" type="ORF">ACFFH7_00735</name>
</gene>
<feature type="transmembrane region" description="Helical" evidence="5">
    <location>
        <begin position="143"/>
        <end position="167"/>
    </location>
</feature>
<comment type="caution">
    <text evidence="7">The sequence shown here is derived from an EMBL/GenBank/DDBJ whole genome shotgun (WGS) entry which is preliminary data.</text>
</comment>
<dbReference type="RefSeq" id="WP_379793714.1">
    <property type="nucleotide sequence ID" value="NZ_JBHLUD010000001.1"/>
</dbReference>
<evidence type="ECO:0000256" key="2">
    <source>
        <dbReference type="ARBA" id="ARBA00022692"/>
    </source>
</evidence>
<accession>A0ABV6MJ96</accession>
<dbReference type="Pfam" id="PF01794">
    <property type="entry name" value="Ferric_reduct"/>
    <property type="match status" value="1"/>
</dbReference>
<proteinExistence type="predicted"/>
<keyword evidence="8" id="KW-1185">Reference proteome</keyword>
<name>A0ABV6MJ96_9PSEU</name>
<feature type="transmembrane region" description="Helical" evidence="5">
    <location>
        <begin position="47"/>
        <end position="65"/>
    </location>
</feature>
<dbReference type="Proteomes" id="UP001589810">
    <property type="component" value="Unassembled WGS sequence"/>
</dbReference>
<reference evidence="7 8" key="1">
    <citation type="submission" date="2024-09" db="EMBL/GenBank/DDBJ databases">
        <authorList>
            <person name="Sun Q."/>
            <person name="Mori K."/>
        </authorList>
    </citation>
    <scope>NUCLEOTIDE SEQUENCE [LARGE SCALE GENOMIC DNA]</scope>
    <source>
        <strain evidence="7 8">TBRC 1432</strain>
    </source>
</reference>
<feature type="domain" description="Ferric oxidoreductase" evidence="6">
    <location>
        <begin position="9"/>
        <end position="131"/>
    </location>
</feature>
<dbReference type="EMBL" id="JBHLUD010000001">
    <property type="protein sequence ID" value="MFC0539981.1"/>
    <property type="molecule type" value="Genomic_DNA"/>
</dbReference>
<protein>
    <submittedName>
        <fullName evidence="7">Ferric reductase-like transmembrane domain-containing protein</fullName>
    </submittedName>
</protein>
<sequence>MIWYIARGAGVMALVLLTVSLTLGIATRQGKPLAGLPRFAIATVHRNASLIGLGLVLVHVLTLLFDSYADLNPIDLLVPFVGSYQPFWLGLGTLAFDLLLIVLVTSLNRARLGLRTWRAIHWAAYAIWPIALAHALGTGTDAAQVWMGVLAVACTTTVATAVTWRFVT</sequence>
<keyword evidence="3 5" id="KW-1133">Transmembrane helix</keyword>
<dbReference type="InterPro" id="IPR013130">
    <property type="entry name" value="Fe3_Rdtase_TM_dom"/>
</dbReference>